<feature type="compositionally biased region" description="Polar residues" evidence="1">
    <location>
        <begin position="20"/>
        <end position="29"/>
    </location>
</feature>
<keyword evidence="3" id="KW-1185">Reference proteome</keyword>
<dbReference type="EMBL" id="JAIWYP010000004">
    <property type="protein sequence ID" value="KAH3835017.1"/>
    <property type="molecule type" value="Genomic_DNA"/>
</dbReference>
<evidence type="ECO:0000313" key="2">
    <source>
        <dbReference type="EMBL" id="KAH3835017.1"/>
    </source>
</evidence>
<gene>
    <name evidence="2" type="ORF">DPMN_108355</name>
</gene>
<feature type="compositionally biased region" description="Basic residues" evidence="1">
    <location>
        <begin position="47"/>
        <end position="58"/>
    </location>
</feature>
<comment type="caution">
    <text evidence="2">The sequence shown here is derived from an EMBL/GenBank/DDBJ whole genome shotgun (WGS) entry which is preliminary data.</text>
</comment>
<sequence>MENHHQEFCDPLVVDPATSLVPSQHPSSNPDRKGEGNNSSSPPQTPHRMHNRNTRKTNQRAECSTTLSLVKSTLLTMGSSRELGAETNPEKKKEEETDPEEEKNDTQNVANSTPAGDAVKPASNPTSDFVKVRQPPGGKSSGLW</sequence>
<dbReference type="Proteomes" id="UP000828390">
    <property type="component" value="Unassembled WGS sequence"/>
</dbReference>
<protein>
    <submittedName>
        <fullName evidence="2">Uncharacterized protein</fullName>
    </submittedName>
</protein>
<feature type="region of interest" description="Disordered" evidence="1">
    <location>
        <begin position="1"/>
        <end position="144"/>
    </location>
</feature>
<reference evidence="2" key="1">
    <citation type="journal article" date="2019" name="bioRxiv">
        <title>The Genome of the Zebra Mussel, Dreissena polymorpha: A Resource for Invasive Species Research.</title>
        <authorList>
            <person name="McCartney M.A."/>
            <person name="Auch B."/>
            <person name="Kono T."/>
            <person name="Mallez S."/>
            <person name="Zhang Y."/>
            <person name="Obille A."/>
            <person name="Becker A."/>
            <person name="Abrahante J.E."/>
            <person name="Garbe J."/>
            <person name="Badalamenti J.P."/>
            <person name="Herman A."/>
            <person name="Mangelson H."/>
            <person name="Liachko I."/>
            <person name="Sullivan S."/>
            <person name="Sone E.D."/>
            <person name="Koren S."/>
            <person name="Silverstein K.A.T."/>
            <person name="Beckman K.B."/>
            <person name="Gohl D.M."/>
        </authorList>
    </citation>
    <scope>NUCLEOTIDE SEQUENCE</scope>
    <source>
        <strain evidence="2">Duluth1</strain>
        <tissue evidence="2">Whole animal</tissue>
    </source>
</reference>
<name>A0A9D4K8X6_DREPO</name>
<organism evidence="2 3">
    <name type="scientific">Dreissena polymorpha</name>
    <name type="common">Zebra mussel</name>
    <name type="synonym">Mytilus polymorpha</name>
    <dbReference type="NCBI Taxonomy" id="45954"/>
    <lineage>
        <taxon>Eukaryota</taxon>
        <taxon>Metazoa</taxon>
        <taxon>Spiralia</taxon>
        <taxon>Lophotrochozoa</taxon>
        <taxon>Mollusca</taxon>
        <taxon>Bivalvia</taxon>
        <taxon>Autobranchia</taxon>
        <taxon>Heteroconchia</taxon>
        <taxon>Euheterodonta</taxon>
        <taxon>Imparidentia</taxon>
        <taxon>Neoheterodontei</taxon>
        <taxon>Myida</taxon>
        <taxon>Dreissenoidea</taxon>
        <taxon>Dreissenidae</taxon>
        <taxon>Dreissena</taxon>
    </lineage>
</organism>
<evidence type="ECO:0000256" key="1">
    <source>
        <dbReference type="SAM" id="MobiDB-lite"/>
    </source>
</evidence>
<dbReference type="AlphaFoldDB" id="A0A9D4K8X6"/>
<evidence type="ECO:0000313" key="3">
    <source>
        <dbReference type="Proteomes" id="UP000828390"/>
    </source>
</evidence>
<accession>A0A9D4K8X6</accession>
<proteinExistence type="predicted"/>
<feature type="compositionally biased region" description="Low complexity" evidence="1">
    <location>
        <begin position="64"/>
        <end position="76"/>
    </location>
</feature>
<reference evidence="2" key="2">
    <citation type="submission" date="2020-11" db="EMBL/GenBank/DDBJ databases">
        <authorList>
            <person name="McCartney M.A."/>
            <person name="Auch B."/>
            <person name="Kono T."/>
            <person name="Mallez S."/>
            <person name="Becker A."/>
            <person name="Gohl D.M."/>
            <person name="Silverstein K.A.T."/>
            <person name="Koren S."/>
            <person name="Bechman K.B."/>
            <person name="Herman A."/>
            <person name="Abrahante J.E."/>
            <person name="Garbe J."/>
        </authorList>
    </citation>
    <scope>NUCLEOTIDE SEQUENCE</scope>
    <source>
        <strain evidence="2">Duluth1</strain>
        <tissue evidence="2">Whole animal</tissue>
    </source>
</reference>